<keyword evidence="3" id="KW-1185">Reference proteome</keyword>
<organism evidence="2 3">
    <name type="scientific">Paraprevotella clara YIT 11840</name>
    <dbReference type="NCBI Taxonomy" id="762968"/>
    <lineage>
        <taxon>Bacteria</taxon>
        <taxon>Pseudomonadati</taxon>
        <taxon>Bacteroidota</taxon>
        <taxon>Bacteroidia</taxon>
        <taxon>Bacteroidales</taxon>
        <taxon>Prevotellaceae</taxon>
        <taxon>Paraprevotella</taxon>
    </lineage>
</organism>
<dbReference type="HOGENOM" id="CLU_009745_0_0_10"/>
<dbReference type="InterPro" id="IPR012341">
    <property type="entry name" value="6hp_glycosidase-like_sf"/>
</dbReference>
<dbReference type="OrthoDB" id="101302at2"/>
<dbReference type="EMBL" id="AFFY01000022">
    <property type="protein sequence ID" value="EHH00601.1"/>
    <property type="molecule type" value="Genomic_DNA"/>
</dbReference>
<dbReference type="STRING" id="762968.HMPREF9441_01838"/>
<dbReference type="GeneID" id="93557327"/>
<evidence type="ECO:0000313" key="3">
    <source>
        <dbReference type="Proteomes" id="UP000003598"/>
    </source>
</evidence>
<dbReference type="Pfam" id="PF18961">
    <property type="entry name" value="DUF5703_N"/>
    <property type="match status" value="1"/>
</dbReference>
<accession>G5SR48</accession>
<evidence type="ECO:0000313" key="2">
    <source>
        <dbReference type="EMBL" id="EHH00601.1"/>
    </source>
</evidence>
<dbReference type="eggNOG" id="COG1554">
    <property type="taxonomic scope" value="Bacteria"/>
</dbReference>
<reference evidence="2 3" key="1">
    <citation type="submission" date="2011-03" db="EMBL/GenBank/DDBJ databases">
        <authorList>
            <person name="Weinstock G."/>
            <person name="Sodergren E."/>
            <person name="Clifton S."/>
            <person name="Fulton L."/>
            <person name="Fulton B."/>
            <person name="Courtney L."/>
            <person name="Fronick C."/>
            <person name="Harrison M."/>
            <person name="Strong C."/>
            <person name="Farmer C."/>
            <person name="Delahaunty K."/>
            <person name="Markovic C."/>
            <person name="Hall O."/>
            <person name="Minx P."/>
            <person name="Tomlinson C."/>
            <person name="Mitreva M."/>
            <person name="Hou S."/>
            <person name="Chen J."/>
            <person name="Wollam A."/>
            <person name="Pepin K.H."/>
            <person name="Johnson M."/>
            <person name="Bhonagiri V."/>
            <person name="Zhang X."/>
            <person name="Suruliraj S."/>
            <person name="Warren W."/>
            <person name="Chinwalla A."/>
            <person name="Mardis E.R."/>
            <person name="Wilson R.K."/>
        </authorList>
    </citation>
    <scope>NUCLEOTIDE SEQUENCE [LARGE SCALE GENOMIC DNA]</scope>
    <source>
        <strain evidence="2 3">YIT 11840</strain>
    </source>
</reference>
<dbReference type="RefSeq" id="WP_008619972.1">
    <property type="nucleotide sequence ID" value="NZ_JH376597.1"/>
</dbReference>
<dbReference type="InterPro" id="IPR043757">
    <property type="entry name" value="DUF5703_N"/>
</dbReference>
<gene>
    <name evidence="2" type="ORF">HMPREF9441_01838</name>
</gene>
<dbReference type="AlphaFoldDB" id="G5SR48"/>
<proteinExistence type="predicted"/>
<name>G5SR48_9BACT</name>
<dbReference type="Gene3D" id="1.50.10.10">
    <property type="match status" value="1"/>
</dbReference>
<dbReference type="GO" id="GO:0005975">
    <property type="term" value="P:carbohydrate metabolic process"/>
    <property type="evidence" value="ECO:0007669"/>
    <property type="project" value="InterPro"/>
</dbReference>
<dbReference type="PATRIC" id="fig|762968.3.peg.1641"/>
<dbReference type="SUPFAM" id="SSF48208">
    <property type="entry name" value="Six-hairpin glycosidases"/>
    <property type="match status" value="1"/>
</dbReference>
<dbReference type="Proteomes" id="UP000003598">
    <property type="component" value="Unassembled WGS sequence"/>
</dbReference>
<sequence length="777" mass="90112">MRRILLLLVILNSFYIMAVEREPDGLDCYNVVWDAPSRNALESMPCGAGDIGMNVWVEDGDLLVYLSRSGTFDELNSFPKLGRLRISLSPNLFKDSNVFRQELKLKEGEVEIRAEKEGQQVIVRLWADVFHPVAHIEVESNKPLTAYAAYEGWRYEERTLVGNEAEVCRTYKGAPVPAVVKCDTVRFDGGGVMFYHRNSGETAFDLAVRQQKLEGVKGELWNPLPGLIYGGRLSGDGMVVYDQVSGKYASTPFRAWRLKSVRPSKKHHIQVVFHTQKRGTEKDWKTGLVQVEQEIGEMRRKSKEKTLDWWKKFWDRSYIYVNNDQADIKDEKWQVGRNYQVFRYQLACNAYGEYPTKFNGGLFTVDPEYTDARILHTPDFRKWGGGSFTAQNQRLVYWPMLKSGDFDMLPSQFDFYKRLLPNAEVRSRHYWGHGGACFTEQIENFGLPVGFEYGWKRPKEFDPGLQYNAWVEYQWDTVFEFCMMMVEAYRYARMDVSEYMPLMLSCLRFYDEHYQYLSALRTPKKLDGEGKLVLYPATALETYKMATNPITTLTAMECLTQALLELPDTFLTASERRYLESLQKRIPTPVHYRTKEGHKTFSPAQSWERVNNMEYPQLYTVFPWGVHHIDAPELDIARNTWYYGADVPAQKGYKSWEQSAVFCARLGLRQEAADFTIKKMKDSGRRFPTWWGPGHDWVPDHNWGGCGMIGLQEMVMQCYGDKIYIGAGLPDDWDVDFKLHAPQETVVEGCIRRGKVVRLDVYPENRMKDIVVWLGKD</sequence>
<evidence type="ECO:0000259" key="1">
    <source>
        <dbReference type="Pfam" id="PF18961"/>
    </source>
</evidence>
<feature type="domain" description="DUF5703" evidence="1">
    <location>
        <begin position="32"/>
        <end position="319"/>
    </location>
</feature>
<protein>
    <recommendedName>
        <fullName evidence="1">DUF5703 domain-containing protein</fullName>
    </recommendedName>
</protein>
<dbReference type="InterPro" id="IPR008928">
    <property type="entry name" value="6-hairpin_glycosidase_sf"/>
</dbReference>
<comment type="caution">
    <text evidence="2">The sequence shown here is derived from an EMBL/GenBank/DDBJ whole genome shotgun (WGS) entry which is preliminary data.</text>
</comment>
<dbReference type="Gene3D" id="2.70.98.50">
    <property type="entry name" value="putative glycoside hydrolase family protein from bacillus halodurans"/>
    <property type="match status" value="1"/>
</dbReference>